<dbReference type="EMBL" id="JBEPML010000013">
    <property type="protein sequence ID" value="MET3793389.1"/>
    <property type="molecule type" value="Genomic_DNA"/>
</dbReference>
<evidence type="ECO:0000256" key="3">
    <source>
        <dbReference type="ARBA" id="ARBA00023163"/>
    </source>
</evidence>
<protein>
    <submittedName>
        <fullName evidence="6">AcrR family transcriptional regulator</fullName>
    </submittedName>
</protein>
<sequence length="204" mass="23523">MFNEMKKRNYKLGQRAISQEETRRRIVEATVALHGEIGPRATTISAIAEKANVQRLTIYRHFSDETHLFEACTSHWFDLNPPPEPSRWEQEQGIERLRCALSQLYAYYRRTERMWALTYRDEADVPALAKPMGKVRAYLESVQNDLSDHLDPEASNLRALTLTVGSAIQFWTWQTLAREEPNDELLADIVCGWVRGVMINSTAP</sequence>
<dbReference type="PANTHER" id="PTHR30055:SF238">
    <property type="entry name" value="MYCOFACTOCIN BIOSYNTHESIS TRANSCRIPTIONAL REGULATOR MFTR-RELATED"/>
    <property type="match status" value="1"/>
</dbReference>
<dbReference type="Proteomes" id="UP001549076">
    <property type="component" value="Unassembled WGS sequence"/>
</dbReference>
<dbReference type="Pfam" id="PF00440">
    <property type="entry name" value="TetR_N"/>
    <property type="match status" value="1"/>
</dbReference>
<gene>
    <name evidence="6" type="ORF">ABID37_003613</name>
</gene>
<dbReference type="SUPFAM" id="SSF46689">
    <property type="entry name" value="Homeodomain-like"/>
    <property type="match status" value="1"/>
</dbReference>
<dbReference type="Gene3D" id="1.10.357.10">
    <property type="entry name" value="Tetracycline Repressor, domain 2"/>
    <property type="match status" value="1"/>
</dbReference>
<evidence type="ECO:0000256" key="1">
    <source>
        <dbReference type="ARBA" id="ARBA00023015"/>
    </source>
</evidence>
<name>A0ABV2N2V0_9HYPH</name>
<dbReference type="InterPro" id="IPR050109">
    <property type="entry name" value="HTH-type_TetR-like_transc_reg"/>
</dbReference>
<keyword evidence="7" id="KW-1185">Reference proteome</keyword>
<evidence type="ECO:0000313" key="7">
    <source>
        <dbReference type="Proteomes" id="UP001549076"/>
    </source>
</evidence>
<keyword evidence="2 4" id="KW-0238">DNA-binding</keyword>
<evidence type="ECO:0000256" key="4">
    <source>
        <dbReference type="PROSITE-ProRule" id="PRU00335"/>
    </source>
</evidence>
<feature type="domain" description="HTH tetR-type" evidence="5">
    <location>
        <begin position="20"/>
        <end position="80"/>
    </location>
</feature>
<proteinExistence type="predicted"/>
<dbReference type="InterPro" id="IPR001647">
    <property type="entry name" value="HTH_TetR"/>
</dbReference>
<reference evidence="6 7" key="1">
    <citation type="submission" date="2024-06" db="EMBL/GenBank/DDBJ databases">
        <title>Genomic Encyclopedia of Type Strains, Phase IV (KMG-IV): sequencing the most valuable type-strain genomes for metagenomic binning, comparative biology and taxonomic classification.</title>
        <authorList>
            <person name="Goeker M."/>
        </authorList>
    </citation>
    <scope>NUCLEOTIDE SEQUENCE [LARGE SCALE GENOMIC DNA]</scope>
    <source>
        <strain evidence="6 7">DSM 27865</strain>
    </source>
</reference>
<dbReference type="InterPro" id="IPR009057">
    <property type="entry name" value="Homeodomain-like_sf"/>
</dbReference>
<dbReference type="PANTHER" id="PTHR30055">
    <property type="entry name" value="HTH-TYPE TRANSCRIPTIONAL REGULATOR RUTR"/>
    <property type="match status" value="1"/>
</dbReference>
<dbReference type="PROSITE" id="PS50977">
    <property type="entry name" value="HTH_TETR_2"/>
    <property type="match status" value="1"/>
</dbReference>
<dbReference type="RefSeq" id="WP_354197269.1">
    <property type="nucleotide sequence ID" value="NZ_JBEPML010000013.1"/>
</dbReference>
<evidence type="ECO:0000313" key="6">
    <source>
        <dbReference type="EMBL" id="MET3793389.1"/>
    </source>
</evidence>
<keyword evidence="1" id="KW-0805">Transcription regulation</keyword>
<feature type="DNA-binding region" description="H-T-H motif" evidence="4">
    <location>
        <begin position="43"/>
        <end position="62"/>
    </location>
</feature>
<comment type="caution">
    <text evidence="6">The sequence shown here is derived from an EMBL/GenBank/DDBJ whole genome shotgun (WGS) entry which is preliminary data.</text>
</comment>
<evidence type="ECO:0000256" key="2">
    <source>
        <dbReference type="ARBA" id="ARBA00023125"/>
    </source>
</evidence>
<accession>A0ABV2N2V0</accession>
<keyword evidence="3" id="KW-0804">Transcription</keyword>
<evidence type="ECO:0000259" key="5">
    <source>
        <dbReference type="PROSITE" id="PS50977"/>
    </source>
</evidence>
<organism evidence="6 7">
    <name type="scientific">Aquamicrobium terrae</name>
    <dbReference type="NCBI Taxonomy" id="1324945"/>
    <lineage>
        <taxon>Bacteria</taxon>
        <taxon>Pseudomonadati</taxon>
        <taxon>Pseudomonadota</taxon>
        <taxon>Alphaproteobacteria</taxon>
        <taxon>Hyphomicrobiales</taxon>
        <taxon>Phyllobacteriaceae</taxon>
        <taxon>Aquamicrobium</taxon>
    </lineage>
</organism>